<dbReference type="AlphaFoldDB" id="A0A8D4LMJ5"/>
<dbReference type="RefSeq" id="WP_261920335.1">
    <property type="nucleotide sequence ID" value="NZ_CP022011.1"/>
</dbReference>
<reference evidence="1" key="1">
    <citation type="submission" date="2017-06" db="EMBL/GenBank/DDBJ databases">
        <title>Genome sequencing of pathogenic and non-pathogenic strains within Bisgaard taxon 40.</title>
        <authorList>
            <person name="Ladner J.T."/>
            <person name="Lovett S.P."/>
            <person name="Koroleva G."/>
            <person name="Lorch J.M."/>
        </authorList>
    </citation>
    <scope>NUCLEOTIDE SEQUENCE</scope>
    <source>
        <strain evidence="1">27576-1-I1</strain>
    </source>
</reference>
<evidence type="ECO:0000313" key="2">
    <source>
        <dbReference type="Proteomes" id="UP000955338"/>
    </source>
</evidence>
<dbReference type="Proteomes" id="UP000955338">
    <property type="component" value="Chromosome"/>
</dbReference>
<gene>
    <name evidence="1" type="ORF">CEP48_06735</name>
</gene>
<dbReference type="EMBL" id="CP022011">
    <property type="protein sequence ID" value="QDJ15145.1"/>
    <property type="molecule type" value="Genomic_DNA"/>
</dbReference>
<organism evidence="1 2">
    <name type="scientific">Mergibacter septicus</name>
    <dbReference type="NCBI Taxonomy" id="221402"/>
    <lineage>
        <taxon>Bacteria</taxon>
        <taxon>Pseudomonadati</taxon>
        <taxon>Pseudomonadota</taxon>
        <taxon>Gammaproteobacteria</taxon>
        <taxon>Pasteurellales</taxon>
        <taxon>Pasteurellaceae</taxon>
        <taxon>Mergibacter</taxon>
    </lineage>
</organism>
<proteinExistence type="predicted"/>
<evidence type="ECO:0000313" key="1">
    <source>
        <dbReference type="EMBL" id="QDJ15145.1"/>
    </source>
</evidence>
<name>A0A8D4LMJ5_9PAST</name>
<protein>
    <submittedName>
        <fullName evidence="1">Uncharacterized protein</fullName>
    </submittedName>
</protein>
<accession>A0A8D4LMJ5</accession>
<sequence>MKRISQIFTLCVLGSMLVACGDKPEENKTETTKAPEVAQVETVNQENLIQTEATQLKDITEKQIQSDNFKQLFTAISEAKTVEEQRQVFANFVALFKANKQQILTLELKTKEVQDIRNKLVDGLDDFIQLMQFVAENAGKQLTEEQQAQIGQLQQSSQEKINAATAELTTILAPATTPAEAQ</sequence>
<keyword evidence="2" id="KW-1185">Reference proteome</keyword>
<dbReference type="PROSITE" id="PS51257">
    <property type="entry name" value="PROKAR_LIPOPROTEIN"/>
    <property type="match status" value="1"/>
</dbReference>